<keyword evidence="5" id="KW-1185">Reference proteome</keyword>
<dbReference type="Pfam" id="PF00933">
    <property type="entry name" value="Glyco_hydro_3"/>
    <property type="match status" value="1"/>
</dbReference>
<evidence type="ECO:0000313" key="4">
    <source>
        <dbReference type="EMBL" id="OAZ03270.1"/>
    </source>
</evidence>
<dbReference type="InterPro" id="IPR050288">
    <property type="entry name" value="Cellulose_deg_GH3"/>
</dbReference>
<dbReference type="SUPFAM" id="SSF51445">
    <property type="entry name" value="(Trans)glycosidases"/>
    <property type="match status" value="1"/>
</dbReference>
<organism evidence="4 5">
    <name type="scientific">Flavobacterium succinicans</name>
    <dbReference type="NCBI Taxonomy" id="29536"/>
    <lineage>
        <taxon>Bacteria</taxon>
        <taxon>Pseudomonadati</taxon>
        <taxon>Bacteroidota</taxon>
        <taxon>Flavobacteriia</taxon>
        <taxon>Flavobacteriales</taxon>
        <taxon>Flavobacteriaceae</taxon>
        <taxon>Flavobacterium</taxon>
    </lineage>
</organism>
<dbReference type="EC" id="3.2.1.21" evidence="4"/>
<dbReference type="AlphaFoldDB" id="A0A199XNR1"/>
<dbReference type="Gene3D" id="3.20.20.300">
    <property type="entry name" value="Glycoside hydrolase, family 3, N-terminal domain"/>
    <property type="match status" value="1"/>
</dbReference>
<dbReference type="Pfam" id="PF14310">
    <property type="entry name" value="Fn3-like"/>
    <property type="match status" value="1"/>
</dbReference>
<evidence type="ECO:0000256" key="1">
    <source>
        <dbReference type="ARBA" id="ARBA00005336"/>
    </source>
</evidence>
<keyword evidence="2 4" id="KW-0378">Hydrolase</keyword>
<dbReference type="SMART" id="SM01217">
    <property type="entry name" value="Fn3_like"/>
    <property type="match status" value="1"/>
</dbReference>
<dbReference type="InterPro" id="IPR017853">
    <property type="entry name" value="GH"/>
</dbReference>
<dbReference type="EMBL" id="JMTM01000065">
    <property type="protein sequence ID" value="OAZ03270.1"/>
    <property type="molecule type" value="Genomic_DNA"/>
</dbReference>
<comment type="similarity">
    <text evidence="1">Belongs to the glycosyl hydrolase 3 family.</text>
</comment>
<dbReference type="PRINTS" id="PR00133">
    <property type="entry name" value="GLHYDRLASE3"/>
</dbReference>
<dbReference type="GO" id="GO:0005975">
    <property type="term" value="P:carbohydrate metabolic process"/>
    <property type="evidence" value="ECO:0007669"/>
    <property type="project" value="InterPro"/>
</dbReference>
<dbReference type="PANTHER" id="PTHR42715">
    <property type="entry name" value="BETA-GLUCOSIDASE"/>
    <property type="match status" value="1"/>
</dbReference>
<evidence type="ECO:0000256" key="2">
    <source>
        <dbReference type="ARBA" id="ARBA00022801"/>
    </source>
</evidence>
<reference evidence="4 5" key="1">
    <citation type="submission" date="2016-06" db="EMBL/GenBank/DDBJ databases">
        <title>Draft genome sequence of Flavobacterium succinicans strain DD5b.</title>
        <authorList>
            <person name="Poehlein A."/>
            <person name="Daniel R."/>
            <person name="Simeonova D.D."/>
        </authorList>
    </citation>
    <scope>NUCLEOTIDE SEQUENCE [LARGE SCALE GENOMIC DNA]</scope>
    <source>
        <strain evidence="4 5">DD5b</strain>
    </source>
</reference>
<comment type="caution">
    <text evidence="4">The sequence shown here is derived from an EMBL/GenBank/DDBJ whole genome shotgun (WGS) entry which is preliminary data.</text>
</comment>
<dbReference type="GO" id="GO:0008422">
    <property type="term" value="F:beta-glucosidase activity"/>
    <property type="evidence" value="ECO:0007669"/>
    <property type="project" value="UniProtKB-EC"/>
</dbReference>
<dbReference type="Proteomes" id="UP000093807">
    <property type="component" value="Unassembled WGS sequence"/>
</dbReference>
<dbReference type="InterPro" id="IPR036962">
    <property type="entry name" value="Glyco_hydro_3_N_sf"/>
</dbReference>
<keyword evidence="4" id="KW-0326">Glycosidase</keyword>
<dbReference type="InterPro" id="IPR001764">
    <property type="entry name" value="Glyco_hydro_3_N"/>
</dbReference>
<protein>
    <submittedName>
        <fullName evidence="4">Beta-glucosidase BoGH3A</fullName>
        <ecNumber evidence="4">3.2.1.21</ecNumber>
    </submittedName>
</protein>
<name>A0A199XNR1_9FLAO</name>
<dbReference type="PANTHER" id="PTHR42715:SF10">
    <property type="entry name" value="BETA-GLUCOSIDASE"/>
    <property type="match status" value="1"/>
</dbReference>
<accession>A0A199XNR1</accession>
<dbReference type="InterPro" id="IPR036881">
    <property type="entry name" value="Glyco_hydro_3_C_sf"/>
</dbReference>
<evidence type="ECO:0000259" key="3">
    <source>
        <dbReference type="SMART" id="SM01217"/>
    </source>
</evidence>
<dbReference type="Gene3D" id="3.40.50.1700">
    <property type="entry name" value="Glycoside hydrolase family 3 C-terminal domain"/>
    <property type="match status" value="1"/>
</dbReference>
<dbReference type="SUPFAM" id="SSF52279">
    <property type="entry name" value="Beta-D-glucan exohydrolase, C-terminal domain"/>
    <property type="match status" value="1"/>
</dbReference>
<dbReference type="InterPro" id="IPR013783">
    <property type="entry name" value="Ig-like_fold"/>
</dbReference>
<dbReference type="InterPro" id="IPR002772">
    <property type="entry name" value="Glyco_hydro_3_C"/>
</dbReference>
<dbReference type="Gene3D" id="2.60.40.10">
    <property type="entry name" value="Immunoglobulins"/>
    <property type="match status" value="1"/>
</dbReference>
<dbReference type="Pfam" id="PF01915">
    <property type="entry name" value="Glyco_hydro_3_C"/>
    <property type="match status" value="1"/>
</dbReference>
<gene>
    <name evidence="4" type="ORF">FLB_25160</name>
</gene>
<feature type="domain" description="Fibronectin type III-like" evidence="3">
    <location>
        <begin position="645"/>
        <end position="715"/>
    </location>
</feature>
<dbReference type="PATRIC" id="fig|29536.5.peg.2616"/>
<proteinExistence type="inferred from homology"/>
<sequence>MLNFNINAMKKILLLFVLLVGLLSFSQNEATTEKRIQSLVKKMTLQEKVSLLHGNSKFYVSDIKRLGIPEWALSDGPHGVRAEMNRHNWQYAGWKDDAVTCFPPGTAMAATWNLDLTAQRGYVLGEEARFRKKDVLLGPGINIIRSPLCGRNFEYLSEDPFLISQLTVSYIKALQSKDVAASVKHFAANNQEDNRFVIDVTMSDRALHEIYLPGFKAAVMDAKVLTVMGAYNKFRGDYCTENMLLGRTILRDLYQFKGVYMSDWDATHSTVNAALAGLDLEMGTNKTNYNEWYFADPLIKAVQEGKVKESVVDEKVANVLRVMIKTKVLDPKTRIKGSVNTKEHQALAYQSAVESIVLLKNENQLLPLPMNALKSVAVIGDNATRKHCGGGLSSEIKPLYEITPLEAITNKYGNQLQINYAQGYNKQSSPGEGSNKGQLNSDFVDWKLIDEAVAQAKKSDVAIVFAGLNHDFDSESFDRIHMRLPYGQETLIQEVTKANPKTIVVIIAGSPLELSGIQTRVPSIVWAWYGGMEAGNAVMDVLSGKQYPSGKLPITLPVSLQQSPDVALGNYPGRDLKVKYEEDILVGYRWYDTKKIEPLYPFGFGLSYTSFAISNVATDKKTFDVNDTVTLKCTLKNTGQLEGAEVLQLYASQPVCSVLRPQKELKAFEKVVLKSGEQKEVSLKVKIKDLAFYDEKNANWKVEPGEFVFHIGTSSKEIVNSVSVQVK</sequence>
<evidence type="ECO:0000313" key="5">
    <source>
        <dbReference type="Proteomes" id="UP000093807"/>
    </source>
</evidence>
<dbReference type="InterPro" id="IPR026891">
    <property type="entry name" value="Fn3-like"/>
</dbReference>
<dbReference type="FunFam" id="2.60.40.10:FF:000495">
    <property type="entry name" value="Periplasmic beta-glucosidase"/>
    <property type="match status" value="1"/>
</dbReference>